<dbReference type="Proteomes" id="UP000037460">
    <property type="component" value="Unassembled WGS sequence"/>
</dbReference>
<evidence type="ECO:0000256" key="1">
    <source>
        <dbReference type="SAM" id="MobiDB-lite"/>
    </source>
</evidence>
<sequence>MGREGVVGVELGAPSAAHEADDDDDDEAMAGDENISMQMAEGSGGVTAGIKKKKGKRGKQKSCAQRKALAIAKRRLAEGDASGS</sequence>
<feature type="region of interest" description="Disordered" evidence="1">
    <location>
        <begin position="1"/>
        <end position="66"/>
    </location>
</feature>
<keyword evidence="3" id="KW-1185">Reference proteome</keyword>
<organism evidence="2 3">
    <name type="scientific">Chrysochromulina tobinii</name>
    <dbReference type="NCBI Taxonomy" id="1460289"/>
    <lineage>
        <taxon>Eukaryota</taxon>
        <taxon>Haptista</taxon>
        <taxon>Haptophyta</taxon>
        <taxon>Prymnesiophyceae</taxon>
        <taxon>Prymnesiales</taxon>
        <taxon>Chrysochromulinaceae</taxon>
        <taxon>Chrysochromulina</taxon>
    </lineage>
</organism>
<protein>
    <submittedName>
        <fullName evidence="2">Uncharacterized protein</fullName>
    </submittedName>
</protein>
<evidence type="ECO:0000313" key="3">
    <source>
        <dbReference type="Proteomes" id="UP000037460"/>
    </source>
</evidence>
<proteinExistence type="predicted"/>
<feature type="compositionally biased region" description="Basic residues" evidence="1">
    <location>
        <begin position="50"/>
        <end position="60"/>
    </location>
</feature>
<reference evidence="3" key="1">
    <citation type="journal article" date="2015" name="PLoS Genet.">
        <title>Genome Sequence and Transcriptome Analyses of Chrysochromulina tobin: Metabolic Tools for Enhanced Algal Fitness in the Prominent Order Prymnesiales (Haptophyceae).</title>
        <authorList>
            <person name="Hovde B.T."/>
            <person name="Deodato C.R."/>
            <person name="Hunsperger H.M."/>
            <person name="Ryken S.A."/>
            <person name="Yost W."/>
            <person name="Jha R.K."/>
            <person name="Patterson J."/>
            <person name="Monnat R.J. Jr."/>
            <person name="Barlow S.B."/>
            <person name="Starkenburg S.R."/>
            <person name="Cattolico R.A."/>
        </authorList>
    </citation>
    <scope>NUCLEOTIDE SEQUENCE</scope>
    <source>
        <strain evidence="3">CCMP291</strain>
    </source>
</reference>
<gene>
    <name evidence="2" type="ORF">Ctob_006617</name>
</gene>
<feature type="compositionally biased region" description="Acidic residues" evidence="1">
    <location>
        <begin position="20"/>
        <end position="30"/>
    </location>
</feature>
<evidence type="ECO:0000313" key="2">
    <source>
        <dbReference type="EMBL" id="KOO23818.1"/>
    </source>
</evidence>
<dbReference type="AlphaFoldDB" id="A0A0M0JC70"/>
<dbReference type="EMBL" id="JWZX01003154">
    <property type="protein sequence ID" value="KOO23818.1"/>
    <property type="molecule type" value="Genomic_DNA"/>
</dbReference>
<comment type="caution">
    <text evidence="2">The sequence shown here is derived from an EMBL/GenBank/DDBJ whole genome shotgun (WGS) entry which is preliminary data.</text>
</comment>
<name>A0A0M0JC70_9EUKA</name>
<accession>A0A0M0JC70</accession>